<reference evidence="3" key="2">
    <citation type="submission" date="2019-06" db="EMBL/GenBank/DDBJ databases">
        <title>Genomics analysis of Aphanomyces spp. identifies a new class of oomycete effector associated with host adaptation.</title>
        <authorList>
            <person name="Gaulin E."/>
        </authorList>
    </citation>
    <scope>NUCLEOTIDE SEQUENCE</scope>
    <source>
        <strain evidence="3">CBS 578.67</strain>
    </source>
</reference>
<protein>
    <submittedName>
        <fullName evidence="4">Aste57867_12988 protein</fullName>
    </submittedName>
</protein>
<evidence type="ECO:0000313" key="4">
    <source>
        <dbReference type="EMBL" id="VFT89834.1"/>
    </source>
</evidence>
<feature type="chain" id="PRO_5036355489" evidence="2">
    <location>
        <begin position="21"/>
        <end position="155"/>
    </location>
</feature>
<organism evidence="4 5">
    <name type="scientific">Aphanomyces stellatus</name>
    <dbReference type="NCBI Taxonomy" id="120398"/>
    <lineage>
        <taxon>Eukaryota</taxon>
        <taxon>Sar</taxon>
        <taxon>Stramenopiles</taxon>
        <taxon>Oomycota</taxon>
        <taxon>Saprolegniomycetes</taxon>
        <taxon>Saprolegniales</taxon>
        <taxon>Verrucalvaceae</taxon>
        <taxon>Aphanomyces</taxon>
    </lineage>
</organism>
<name>A0A485KX15_9STRA</name>
<keyword evidence="5" id="KW-1185">Reference proteome</keyword>
<sequence>MVIQLLRCVRLIFLLALAGATMDDSSECQQCGASQKCDLAFEGTTPGVYCGQWTSPANLEAPPLPCCCPIGAHCDVSLFYCRCYSHALESRSFFTDDAVNLVEVALVGIVLGVLCLFATTLATVYGMYRWCCHPTDSVAISINDLNDLDDGGTDS</sequence>
<evidence type="ECO:0000313" key="5">
    <source>
        <dbReference type="Proteomes" id="UP000332933"/>
    </source>
</evidence>
<evidence type="ECO:0000256" key="1">
    <source>
        <dbReference type="SAM" id="Phobius"/>
    </source>
</evidence>
<feature type="transmembrane region" description="Helical" evidence="1">
    <location>
        <begin position="104"/>
        <end position="128"/>
    </location>
</feature>
<evidence type="ECO:0000313" key="3">
    <source>
        <dbReference type="EMBL" id="KAF0696290.1"/>
    </source>
</evidence>
<proteinExistence type="predicted"/>
<keyword evidence="1" id="KW-1133">Transmembrane helix</keyword>
<feature type="signal peptide" evidence="2">
    <location>
        <begin position="1"/>
        <end position="20"/>
    </location>
</feature>
<dbReference type="EMBL" id="VJMH01005413">
    <property type="protein sequence ID" value="KAF0696290.1"/>
    <property type="molecule type" value="Genomic_DNA"/>
</dbReference>
<dbReference type="AlphaFoldDB" id="A0A485KX15"/>
<keyword evidence="1" id="KW-0472">Membrane</keyword>
<reference evidence="4 5" key="1">
    <citation type="submission" date="2019-03" db="EMBL/GenBank/DDBJ databases">
        <authorList>
            <person name="Gaulin E."/>
            <person name="Dumas B."/>
        </authorList>
    </citation>
    <scope>NUCLEOTIDE SEQUENCE [LARGE SCALE GENOMIC DNA]</scope>
    <source>
        <strain evidence="4">CBS 568.67</strain>
    </source>
</reference>
<evidence type="ECO:0000256" key="2">
    <source>
        <dbReference type="SAM" id="SignalP"/>
    </source>
</evidence>
<accession>A0A485KX15</accession>
<dbReference type="EMBL" id="CAADRA010005434">
    <property type="protein sequence ID" value="VFT89834.1"/>
    <property type="molecule type" value="Genomic_DNA"/>
</dbReference>
<keyword evidence="1" id="KW-0812">Transmembrane</keyword>
<gene>
    <name evidence="4" type="primary">Aste57867_12988</name>
    <name evidence="3" type="ORF">As57867_012940</name>
    <name evidence="4" type="ORF">ASTE57867_12988</name>
</gene>
<dbReference type="Proteomes" id="UP000332933">
    <property type="component" value="Unassembled WGS sequence"/>
</dbReference>
<keyword evidence="2" id="KW-0732">Signal</keyword>